<dbReference type="OrthoDB" id="8062037at2759"/>
<dbReference type="FunFam" id="3.30.40.10:FF:000348">
    <property type="entry name" value="E3 ubiquitin-protein ligase"/>
    <property type="match status" value="1"/>
</dbReference>
<dbReference type="InterPro" id="IPR011016">
    <property type="entry name" value="Znf_RING-CH"/>
</dbReference>
<dbReference type="SUPFAM" id="SSF57850">
    <property type="entry name" value="RING/U-box"/>
    <property type="match status" value="1"/>
</dbReference>
<evidence type="ECO:0000256" key="1">
    <source>
        <dbReference type="ARBA" id="ARBA00022723"/>
    </source>
</evidence>
<evidence type="ECO:0000256" key="2">
    <source>
        <dbReference type="ARBA" id="ARBA00022771"/>
    </source>
</evidence>
<evidence type="ECO:0000256" key="5">
    <source>
        <dbReference type="SAM" id="Phobius"/>
    </source>
</evidence>
<dbReference type="PANTHER" id="PTHR46225">
    <property type="entry name" value="C3H4 TYPE ZINC FINGER PROTEIN"/>
    <property type="match status" value="1"/>
</dbReference>
<keyword evidence="3" id="KW-0862">Zinc</keyword>
<dbReference type="SMART" id="SM00184">
    <property type="entry name" value="RING"/>
    <property type="match status" value="1"/>
</dbReference>
<dbReference type="Proteomes" id="UP001055439">
    <property type="component" value="Chromosome 9"/>
</dbReference>
<dbReference type="Pfam" id="PF13639">
    <property type="entry name" value="zf-RING_2"/>
    <property type="match status" value="1"/>
</dbReference>
<feature type="domain" description="RING-type" evidence="6">
    <location>
        <begin position="592"/>
        <end position="632"/>
    </location>
</feature>
<feature type="transmembrane region" description="Helical" evidence="5">
    <location>
        <begin position="460"/>
        <end position="478"/>
    </location>
</feature>
<keyword evidence="2" id="KW-0863">Zinc-finger</keyword>
<reference evidence="8" key="1">
    <citation type="submission" date="2022-05" db="EMBL/GenBank/DDBJ databases">
        <title>The Musa troglodytarum L. genome provides insights into the mechanism of non-climacteric behaviour and enrichment of carotenoids.</title>
        <authorList>
            <person name="Wang J."/>
        </authorList>
    </citation>
    <scope>NUCLEOTIDE SEQUENCE</scope>
    <source>
        <tissue evidence="8">Leaf</tissue>
    </source>
</reference>
<proteinExistence type="predicted"/>
<dbReference type="GO" id="GO:0008270">
    <property type="term" value="F:zinc ion binding"/>
    <property type="evidence" value="ECO:0007669"/>
    <property type="project" value="UniProtKB-KW"/>
</dbReference>
<evidence type="ECO:0000259" key="6">
    <source>
        <dbReference type="SMART" id="SM00184"/>
    </source>
</evidence>
<accession>A0A9E7I6M6</accession>
<keyword evidence="8" id="KW-0808">Transferase</keyword>
<feature type="region of interest" description="Disordered" evidence="4">
    <location>
        <begin position="1"/>
        <end position="53"/>
    </location>
</feature>
<dbReference type="InterPro" id="IPR013083">
    <property type="entry name" value="Znf_RING/FYVE/PHD"/>
</dbReference>
<feature type="transmembrane region" description="Helical" evidence="5">
    <location>
        <begin position="128"/>
        <end position="151"/>
    </location>
</feature>
<protein>
    <submittedName>
        <fullName evidence="8">Transferase family</fullName>
    </submittedName>
</protein>
<dbReference type="InterPro" id="IPR001841">
    <property type="entry name" value="Znf_RING"/>
</dbReference>
<evidence type="ECO:0000313" key="8">
    <source>
        <dbReference type="EMBL" id="URE42402.1"/>
    </source>
</evidence>
<keyword evidence="5" id="KW-0812">Transmembrane</keyword>
<keyword evidence="1" id="KW-0479">Metal-binding</keyword>
<dbReference type="GO" id="GO:0016740">
    <property type="term" value="F:transferase activity"/>
    <property type="evidence" value="ECO:0007669"/>
    <property type="project" value="UniProtKB-KW"/>
</dbReference>
<gene>
    <name evidence="8" type="ORF">MUK42_25741</name>
</gene>
<evidence type="ECO:0000256" key="4">
    <source>
        <dbReference type="SAM" id="MobiDB-lite"/>
    </source>
</evidence>
<keyword evidence="5" id="KW-0472">Membrane</keyword>
<organism evidence="8 9">
    <name type="scientific">Musa troglodytarum</name>
    <name type="common">fe'i banana</name>
    <dbReference type="NCBI Taxonomy" id="320322"/>
    <lineage>
        <taxon>Eukaryota</taxon>
        <taxon>Viridiplantae</taxon>
        <taxon>Streptophyta</taxon>
        <taxon>Embryophyta</taxon>
        <taxon>Tracheophyta</taxon>
        <taxon>Spermatophyta</taxon>
        <taxon>Magnoliopsida</taxon>
        <taxon>Liliopsida</taxon>
        <taxon>Zingiberales</taxon>
        <taxon>Musaceae</taxon>
        <taxon>Musa</taxon>
    </lineage>
</organism>
<keyword evidence="5" id="KW-1133">Transmembrane helix</keyword>
<feature type="transmembrane region" description="Helical" evidence="5">
    <location>
        <begin position="335"/>
        <end position="355"/>
    </location>
</feature>
<dbReference type="PANTHER" id="PTHR46225:SF19">
    <property type="entry name" value="RING-TYPE DOMAIN-CONTAINING PROTEIN"/>
    <property type="match status" value="1"/>
</dbReference>
<evidence type="ECO:0000259" key="7">
    <source>
        <dbReference type="SMART" id="SM00744"/>
    </source>
</evidence>
<feature type="region of interest" description="Disordered" evidence="4">
    <location>
        <begin position="271"/>
        <end position="295"/>
    </location>
</feature>
<keyword evidence="9" id="KW-1185">Reference proteome</keyword>
<name>A0A9E7I6M6_9LILI</name>
<feature type="domain" description="RING-CH-type" evidence="7">
    <location>
        <begin position="591"/>
        <end position="633"/>
    </location>
</feature>
<feature type="transmembrane region" description="Helical" evidence="5">
    <location>
        <begin position="367"/>
        <end position="387"/>
    </location>
</feature>
<dbReference type="AlphaFoldDB" id="A0A9E7I6M6"/>
<sequence>MARCEAASQVDQLPPPPPHSATIVSDAGEPTPASQVDPEAQLPPPPPPTDDRPASLLEKVVPVVVQLSLSEGLVVLGGPTVRNHGHELAFKLYHLAVVAIYVFDVILVVCLIARFAGIDRPWVRQAAYPLISGVLALSFATAVLEVMIVCTKAAALLDEERELGMSALLPKFLECFHVCFDCTCIHCFPIFPIKACMQPDRLIVQECDLRPVATFPCYFLKRYWMFMAVPPQEINCEVQTDQHFFMMDRAANLNRREHIIDISQRNDASAFMSTRTNNGDADGTDNEDGPSTSTLAPVSQLISASPSVSNSINFSLPRRADNYGRRNRSPLNSGLWISVELVVNMSQIIAAIIVLSLSRHEHPRTPLFAWIVGYTAGCIATLPHLYWRYIHRNSLSFEQGPARSNQGNTRNSPLGSGVYADYNVTPDPEQENGHNLVSEARQTTVTSSRRMKSIVDHFKMALDCLFAVWFVVGNVWVFGGHSSSHDAPNLYRLCIVFLAFSCIGYALPFILCAIICCCFPCIISIMGFREDMFHGRGATSESIDALPTYKFKTKRRKNRGDREINLESQCDGGILAAGTDKERMISGEDAVCCICLAKYADNEELRELPCSHVFHKECVDKWLKINALCPLCKIKTKEERGGGGATVASRPRAGSVLSLMSMLGHLAEPAHTFLYLTQCC</sequence>
<dbReference type="CDD" id="cd16461">
    <property type="entry name" value="RING-H2_EL5-like"/>
    <property type="match status" value="1"/>
</dbReference>
<dbReference type="Gene3D" id="3.30.40.10">
    <property type="entry name" value="Zinc/RING finger domain, C3HC4 (zinc finger)"/>
    <property type="match status" value="1"/>
</dbReference>
<evidence type="ECO:0000313" key="9">
    <source>
        <dbReference type="Proteomes" id="UP001055439"/>
    </source>
</evidence>
<dbReference type="SMART" id="SM00744">
    <property type="entry name" value="RINGv"/>
    <property type="match status" value="1"/>
</dbReference>
<feature type="transmembrane region" description="Helical" evidence="5">
    <location>
        <begin position="92"/>
        <end position="116"/>
    </location>
</feature>
<dbReference type="EMBL" id="CP097511">
    <property type="protein sequence ID" value="URE42402.1"/>
    <property type="molecule type" value="Genomic_DNA"/>
</dbReference>
<feature type="transmembrane region" description="Helical" evidence="5">
    <location>
        <begin position="490"/>
        <end position="523"/>
    </location>
</feature>
<evidence type="ECO:0000256" key="3">
    <source>
        <dbReference type="ARBA" id="ARBA00022833"/>
    </source>
</evidence>